<dbReference type="Proteomes" id="UP000295292">
    <property type="component" value="Unassembled WGS sequence"/>
</dbReference>
<dbReference type="InterPro" id="IPR001647">
    <property type="entry name" value="HTH_TetR"/>
</dbReference>
<dbReference type="OrthoDB" id="9789566at2"/>
<dbReference type="PROSITE" id="PS50977">
    <property type="entry name" value="HTH_TETR_2"/>
    <property type="match status" value="1"/>
</dbReference>
<dbReference type="Pfam" id="PF17938">
    <property type="entry name" value="TetR_C_29"/>
    <property type="match status" value="1"/>
</dbReference>
<dbReference type="RefSeq" id="WP_133586594.1">
    <property type="nucleotide sequence ID" value="NZ_SNYV01000019.1"/>
</dbReference>
<dbReference type="PRINTS" id="PR00455">
    <property type="entry name" value="HTHTETR"/>
</dbReference>
<keyword evidence="1 2" id="KW-0238">DNA-binding</keyword>
<dbReference type="EMBL" id="SNYV01000019">
    <property type="protein sequence ID" value="TDQ73410.1"/>
    <property type="molecule type" value="Genomic_DNA"/>
</dbReference>
<proteinExistence type="predicted"/>
<dbReference type="PANTHER" id="PTHR30328:SF54">
    <property type="entry name" value="HTH-TYPE TRANSCRIPTIONAL REPRESSOR SCO4008"/>
    <property type="match status" value="1"/>
</dbReference>
<dbReference type="PROSITE" id="PS01081">
    <property type="entry name" value="HTH_TETR_1"/>
    <property type="match status" value="1"/>
</dbReference>
<dbReference type="InterPro" id="IPR050109">
    <property type="entry name" value="HTH-type_TetR-like_transc_reg"/>
</dbReference>
<dbReference type="GO" id="GO:0003677">
    <property type="term" value="F:DNA binding"/>
    <property type="evidence" value="ECO:0007669"/>
    <property type="project" value="UniProtKB-UniRule"/>
</dbReference>
<name>A0A4R6WE66_9SPHI</name>
<dbReference type="InterPro" id="IPR009057">
    <property type="entry name" value="Homeodomain-like_sf"/>
</dbReference>
<evidence type="ECO:0000256" key="2">
    <source>
        <dbReference type="PROSITE-ProRule" id="PRU00335"/>
    </source>
</evidence>
<reference evidence="4 5" key="1">
    <citation type="submission" date="2019-03" db="EMBL/GenBank/DDBJ databases">
        <title>Genomic Encyclopedia of Archaeal and Bacterial Type Strains, Phase II (KMG-II): from individual species to whole genera.</title>
        <authorList>
            <person name="Goeker M."/>
        </authorList>
    </citation>
    <scope>NUCLEOTIDE SEQUENCE [LARGE SCALE GENOMIC DNA]</scope>
    <source>
        <strain evidence="4 5">DSM 28353</strain>
    </source>
</reference>
<dbReference type="Pfam" id="PF00440">
    <property type="entry name" value="TetR_N"/>
    <property type="match status" value="1"/>
</dbReference>
<dbReference type="InterPro" id="IPR036271">
    <property type="entry name" value="Tet_transcr_reg_TetR-rel_C_sf"/>
</dbReference>
<protein>
    <submittedName>
        <fullName evidence="4">TetR family transcriptional regulator</fullName>
    </submittedName>
</protein>
<keyword evidence="5" id="KW-1185">Reference proteome</keyword>
<dbReference type="SUPFAM" id="SSF48498">
    <property type="entry name" value="Tetracyclin repressor-like, C-terminal domain"/>
    <property type="match status" value="1"/>
</dbReference>
<evidence type="ECO:0000313" key="5">
    <source>
        <dbReference type="Proteomes" id="UP000295292"/>
    </source>
</evidence>
<dbReference type="Gene3D" id="1.10.357.10">
    <property type="entry name" value="Tetracycline Repressor, domain 2"/>
    <property type="match status" value="1"/>
</dbReference>
<sequence length="207" mass="23855">MGFNEKQTDILLAAEKLFTTQGFDSTSVRDIATEANVNVAMINYYFGSKDGLLDSFFEWRIPDFMIDTEELSLMECSLEKIDKMIEKYIKAMNSHREIYRFIAIESSLKRRMLLSEPFSKLKIHNLNTISTIINEGIAKGVFSANNNPTLIHSMMMGTFMNFQMNQVFLQEQLGIESDDDYGIYIETTLTHFIQTTIKALLTYEISM</sequence>
<dbReference type="SUPFAM" id="SSF46689">
    <property type="entry name" value="Homeodomain-like"/>
    <property type="match status" value="1"/>
</dbReference>
<feature type="domain" description="HTH tetR-type" evidence="3">
    <location>
        <begin position="4"/>
        <end position="64"/>
    </location>
</feature>
<accession>A0A4R6WE66</accession>
<gene>
    <name evidence="4" type="ORF">CLV99_4462</name>
</gene>
<evidence type="ECO:0000256" key="1">
    <source>
        <dbReference type="ARBA" id="ARBA00023125"/>
    </source>
</evidence>
<evidence type="ECO:0000259" key="3">
    <source>
        <dbReference type="PROSITE" id="PS50977"/>
    </source>
</evidence>
<comment type="caution">
    <text evidence="4">The sequence shown here is derived from an EMBL/GenBank/DDBJ whole genome shotgun (WGS) entry which is preliminary data.</text>
</comment>
<feature type="DNA-binding region" description="H-T-H motif" evidence="2">
    <location>
        <begin position="27"/>
        <end position="46"/>
    </location>
</feature>
<dbReference type="InterPro" id="IPR023772">
    <property type="entry name" value="DNA-bd_HTH_TetR-type_CS"/>
</dbReference>
<dbReference type="AlphaFoldDB" id="A0A4R6WE66"/>
<organism evidence="4 5">
    <name type="scientific">Sphingobacterium yanglingense</name>
    <dbReference type="NCBI Taxonomy" id="1437280"/>
    <lineage>
        <taxon>Bacteria</taxon>
        <taxon>Pseudomonadati</taxon>
        <taxon>Bacteroidota</taxon>
        <taxon>Sphingobacteriia</taxon>
        <taxon>Sphingobacteriales</taxon>
        <taxon>Sphingobacteriaceae</taxon>
        <taxon>Sphingobacterium</taxon>
    </lineage>
</organism>
<dbReference type="PANTHER" id="PTHR30328">
    <property type="entry name" value="TRANSCRIPTIONAL REPRESSOR"/>
    <property type="match status" value="1"/>
</dbReference>
<dbReference type="InterPro" id="IPR041474">
    <property type="entry name" value="NicS_C"/>
</dbReference>
<evidence type="ECO:0000313" key="4">
    <source>
        <dbReference type="EMBL" id="TDQ73410.1"/>
    </source>
</evidence>